<dbReference type="Gene3D" id="2.40.10.340">
    <property type="entry name" value="Rod shape-determining protein MreC, domain 1"/>
    <property type="match status" value="1"/>
</dbReference>
<evidence type="ECO:0000256" key="4">
    <source>
        <dbReference type="ARBA" id="ARBA00032089"/>
    </source>
</evidence>
<keyword evidence="3 5" id="KW-0133">Cell shape</keyword>
<gene>
    <name evidence="8" type="ORF">DN068_11190</name>
</gene>
<feature type="domain" description="Rod shape-determining protein MreC beta-barrel core" evidence="7">
    <location>
        <begin position="123"/>
        <end position="271"/>
    </location>
</feature>
<feature type="transmembrane region" description="Helical" evidence="6">
    <location>
        <begin position="14"/>
        <end position="32"/>
    </location>
</feature>
<keyword evidence="6" id="KW-0472">Membrane</keyword>
<reference evidence="8 9" key="1">
    <citation type="submission" date="2018-06" db="EMBL/GenBank/DDBJ databases">
        <title>Mucibacter soli gen. nov., sp. nov., a new member of the family Chitinophagaceae producing mucin.</title>
        <authorList>
            <person name="Kim M.-K."/>
            <person name="Park S."/>
            <person name="Kim T.-S."/>
            <person name="Joung Y."/>
            <person name="Han J.-H."/>
            <person name="Kim S.B."/>
        </authorList>
    </citation>
    <scope>NUCLEOTIDE SEQUENCE [LARGE SCALE GENOMIC DNA]</scope>
    <source>
        <strain evidence="8 9">R1-15</strain>
    </source>
</reference>
<dbReference type="PANTHER" id="PTHR34138:SF1">
    <property type="entry name" value="CELL SHAPE-DETERMINING PROTEIN MREC"/>
    <property type="match status" value="1"/>
</dbReference>
<comment type="similarity">
    <text evidence="1 5">Belongs to the MreC family.</text>
</comment>
<dbReference type="Gene3D" id="2.40.10.350">
    <property type="entry name" value="Rod shape-determining protein MreC, domain 2"/>
    <property type="match status" value="1"/>
</dbReference>
<organism evidence="8 9">
    <name type="scientific">Taibaiella soli</name>
    <dbReference type="NCBI Taxonomy" id="1649169"/>
    <lineage>
        <taxon>Bacteria</taxon>
        <taxon>Pseudomonadati</taxon>
        <taxon>Bacteroidota</taxon>
        <taxon>Chitinophagia</taxon>
        <taxon>Chitinophagales</taxon>
        <taxon>Chitinophagaceae</taxon>
        <taxon>Taibaiella</taxon>
    </lineage>
</organism>
<evidence type="ECO:0000313" key="9">
    <source>
        <dbReference type="Proteomes" id="UP000248745"/>
    </source>
</evidence>
<proteinExistence type="inferred from homology"/>
<comment type="caution">
    <text evidence="8">The sequence shown here is derived from an EMBL/GenBank/DDBJ whole genome shotgun (WGS) entry which is preliminary data.</text>
</comment>
<dbReference type="NCBIfam" id="NF010532">
    <property type="entry name" value="PRK13922.9-3"/>
    <property type="match status" value="1"/>
</dbReference>
<dbReference type="PIRSF" id="PIRSF038471">
    <property type="entry name" value="MreC"/>
    <property type="match status" value="1"/>
</dbReference>
<evidence type="ECO:0000313" key="8">
    <source>
        <dbReference type="EMBL" id="PZF72968.1"/>
    </source>
</evidence>
<dbReference type="GO" id="GO:0005886">
    <property type="term" value="C:plasma membrane"/>
    <property type="evidence" value="ECO:0007669"/>
    <property type="project" value="TreeGrafter"/>
</dbReference>
<evidence type="ECO:0000256" key="5">
    <source>
        <dbReference type="PIRNR" id="PIRNR038471"/>
    </source>
</evidence>
<keyword evidence="6" id="KW-0812">Transmembrane</keyword>
<evidence type="ECO:0000259" key="7">
    <source>
        <dbReference type="Pfam" id="PF04085"/>
    </source>
</evidence>
<evidence type="ECO:0000256" key="3">
    <source>
        <dbReference type="ARBA" id="ARBA00022960"/>
    </source>
</evidence>
<evidence type="ECO:0000256" key="6">
    <source>
        <dbReference type="SAM" id="Phobius"/>
    </source>
</evidence>
<dbReference type="EMBL" id="QKTW01000016">
    <property type="protein sequence ID" value="PZF72968.1"/>
    <property type="molecule type" value="Genomic_DNA"/>
</dbReference>
<dbReference type="InterPro" id="IPR042177">
    <property type="entry name" value="Cell/Rod_1"/>
</dbReference>
<dbReference type="Pfam" id="PF04085">
    <property type="entry name" value="MreC"/>
    <property type="match status" value="1"/>
</dbReference>
<dbReference type="Proteomes" id="UP000248745">
    <property type="component" value="Unassembled WGS sequence"/>
</dbReference>
<keyword evidence="6" id="KW-1133">Transmembrane helix</keyword>
<dbReference type="AlphaFoldDB" id="A0A2W2AZ69"/>
<comment type="function">
    <text evidence="5">Involved in formation and maintenance of cell shape.</text>
</comment>
<protein>
    <recommendedName>
        <fullName evidence="2 5">Cell shape-determining protein MreC</fullName>
    </recommendedName>
    <alternativeName>
        <fullName evidence="4 5">Cell shape protein MreC</fullName>
    </alternativeName>
</protein>
<dbReference type="InterPro" id="IPR055342">
    <property type="entry name" value="MreC_beta-barrel_core"/>
</dbReference>
<dbReference type="InterPro" id="IPR042175">
    <property type="entry name" value="Cell/Rod_MreC_2"/>
</dbReference>
<dbReference type="InterPro" id="IPR007221">
    <property type="entry name" value="MreC"/>
</dbReference>
<dbReference type="PANTHER" id="PTHR34138">
    <property type="entry name" value="CELL SHAPE-DETERMINING PROTEIN MREC"/>
    <property type="match status" value="1"/>
</dbReference>
<sequence>MSPVRTFILFIRRFFNLIFFLGLEIVCIVLIARTKTLQGNELMNSANSVSGYFYNKQNDLVYYFGLRQMNDSLLNENARLRSELAAYSAVDTAKDGKTSLPLNFSDSTHVLHFAEYHYRTARVINNSVTSANNYLTIARGSEDGIEKNMTVISSNGLVGRVENVSKHFATVLSMLNVKQPVSAKLKEGTTFSVVNWEGERPDVLLMKGIAQEIKVKNNDSVYTTGYSQYLPANILIGTVFKKEILKKDNTQQLSIRPATNFRNLQYVYVIENKMSGERTQLEDSTKGKNK</sequence>
<accession>A0A2W2AZ69</accession>
<evidence type="ECO:0000256" key="1">
    <source>
        <dbReference type="ARBA" id="ARBA00009369"/>
    </source>
</evidence>
<evidence type="ECO:0000256" key="2">
    <source>
        <dbReference type="ARBA" id="ARBA00013855"/>
    </source>
</evidence>
<dbReference type="GO" id="GO:0008360">
    <property type="term" value="P:regulation of cell shape"/>
    <property type="evidence" value="ECO:0007669"/>
    <property type="project" value="UniProtKB-KW"/>
</dbReference>
<name>A0A2W2AZ69_9BACT</name>
<dbReference type="OrthoDB" id="9811827at2"/>
<keyword evidence="9" id="KW-1185">Reference proteome</keyword>